<dbReference type="EMBL" id="AYKW01000025">
    <property type="protein sequence ID" value="PIL28300.1"/>
    <property type="molecule type" value="Genomic_DNA"/>
</dbReference>
<dbReference type="GO" id="GO:0005524">
    <property type="term" value="F:ATP binding"/>
    <property type="evidence" value="ECO:0007669"/>
    <property type="project" value="UniProtKB-KW"/>
</dbReference>
<accession>A0A2G8S3E9</accession>
<dbReference type="InterPro" id="IPR029047">
    <property type="entry name" value="HSP70_peptide-bd_sf"/>
</dbReference>
<dbReference type="Gene3D" id="3.30.420.40">
    <property type="match status" value="2"/>
</dbReference>
<keyword evidence="1 3" id="KW-0547">Nucleotide-binding</keyword>
<comment type="caution">
    <text evidence="5">The sequence shown here is derived from an EMBL/GenBank/DDBJ whole genome shotgun (WGS) entry which is preliminary data.</text>
</comment>
<dbReference type="FunFam" id="3.90.640.10:FF:000002">
    <property type="entry name" value="Heat shock 70 kDa"/>
    <property type="match status" value="1"/>
</dbReference>
<feature type="region of interest" description="Disordered" evidence="4">
    <location>
        <begin position="634"/>
        <end position="654"/>
    </location>
</feature>
<organism evidence="5 6">
    <name type="scientific">Ganoderma sinense ZZ0214-1</name>
    <dbReference type="NCBI Taxonomy" id="1077348"/>
    <lineage>
        <taxon>Eukaryota</taxon>
        <taxon>Fungi</taxon>
        <taxon>Dikarya</taxon>
        <taxon>Basidiomycota</taxon>
        <taxon>Agaricomycotina</taxon>
        <taxon>Agaricomycetes</taxon>
        <taxon>Polyporales</taxon>
        <taxon>Polyporaceae</taxon>
        <taxon>Ganoderma</taxon>
    </lineage>
</organism>
<sequence>MTIGRAIGIDLGTTNCRVAVWHKERVEIIPNDQGNPSTPSYVAFTDTDCLIGDVAKTQAALNPRNTVFNVKRLIGRSFSDPEVQADIKHFPFSVFDRDSKPCIRVRHRGQMREFAPEDILSMILSYLKKTAEAFLHDSVTSAVISVPVYFNYAQRQAVETAARAAGLQVLRLVAEPSCSTLAYYMKKPASKYEVRVLVLDVGAGGTNVQLMEMHDHFVHTLSTAGSLHLGGEDFDSRLVSHLAQQFRREHGRDITNNVRALRRLHTACESAKCTLSDAAKTAIAIDALCDSVDFYTTVTSARFARLCQDLFRSLCELIETVLPDAKIHKSQVDEIVLVGGSTSMQPIKKLVSDFFDGKRTTVVHGVPWGATVAYGAAVQAAVITGDASKRLLDVMLSDVTPHSLGIETVGGFMTPLLRRNDKIPIKRTRTVTTTSDNQPGVLIEVYEGGRTRAKHNTLLARLVLAGIPPAPRGVPCIDVTINVNEDHRVVVSATDTTTGRSTSVVIPGEKQGLTDAEVIDMVVDANIAAARSAARARFAGFADDLRAALQGLQPALQAADAWLAETQSADAPIPVSILEYDAHLEEIKAFARPLVERLAFAIGSDGLDGVGIPEVDVVDEDILRKWTVVVAGPDDGPSTAPDVVHEDDAMDTRD</sequence>
<evidence type="ECO:0000313" key="5">
    <source>
        <dbReference type="EMBL" id="PIL28300.1"/>
    </source>
</evidence>
<dbReference type="AlphaFoldDB" id="A0A2G8S3E9"/>
<dbReference type="GO" id="GO:0140662">
    <property type="term" value="F:ATP-dependent protein folding chaperone"/>
    <property type="evidence" value="ECO:0007669"/>
    <property type="project" value="InterPro"/>
</dbReference>
<evidence type="ECO:0000256" key="1">
    <source>
        <dbReference type="ARBA" id="ARBA00022741"/>
    </source>
</evidence>
<dbReference type="PROSITE" id="PS00297">
    <property type="entry name" value="HSP70_1"/>
    <property type="match status" value="1"/>
</dbReference>
<dbReference type="InterPro" id="IPR043129">
    <property type="entry name" value="ATPase_NBD"/>
</dbReference>
<dbReference type="PANTHER" id="PTHR19375">
    <property type="entry name" value="HEAT SHOCK PROTEIN 70KDA"/>
    <property type="match status" value="1"/>
</dbReference>
<reference evidence="5 6" key="1">
    <citation type="journal article" date="2015" name="Sci. Rep.">
        <title>Chromosome-level genome map provides insights into diverse defense mechanisms in the medicinal fungus Ganoderma sinense.</title>
        <authorList>
            <person name="Zhu Y."/>
            <person name="Xu J."/>
            <person name="Sun C."/>
            <person name="Zhou S."/>
            <person name="Xu H."/>
            <person name="Nelson D.R."/>
            <person name="Qian J."/>
            <person name="Song J."/>
            <person name="Luo H."/>
            <person name="Xiang L."/>
            <person name="Li Y."/>
            <person name="Xu Z."/>
            <person name="Ji A."/>
            <person name="Wang L."/>
            <person name="Lu S."/>
            <person name="Hayward A."/>
            <person name="Sun W."/>
            <person name="Li X."/>
            <person name="Schwartz D.C."/>
            <person name="Wang Y."/>
            <person name="Chen S."/>
        </authorList>
    </citation>
    <scope>NUCLEOTIDE SEQUENCE [LARGE SCALE GENOMIC DNA]</scope>
    <source>
        <strain evidence="5 6">ZZ0214-1</strain>
    </source>
</reference>
<dbReference type="OrthoDB" id="3196168at2759"/>
<dbReference type="STRING" id="1077348.A0A2G8S3E9"/>
<evidence type="ECO:0000256" key="4">
    <source>
        <dbReference type="SAM" id="MobiDB-lite"/>
    </source>
</evidence>
<feature type="compositionally biased region" description="Basic and acidic residues" evidence="4">
    <location>
        <begin position="643"/>
        <end position="654"/>
    </location>
</feature>
<name>A0A2G8S3E9_9APHY</name>
<dbReference type="SUPFAM" id="SSF100920">
    <property type="entry name" value="Heat shock protein 70kD (HSP70), peptide-binding domain"/>
    <property type="match status" value="1"/>
</dbReference>
<evidence type="ECO:0000256" key="2">
    <source>
        <dbReference type="ARBA" id="ARBA00022840"/>
    </source>
</evidence>
<proteinExistence type="inferred from homology"/>
<dbReference type="SUPFAM" id="SSF53067">
    <property type="entry name" value="Actin-like ATPase domain"/>
    <property type="match status" value="2"/>
</dbReference>
<dbReference type="FunFam" id="3.30.30.30:FF:000001">
    <property type="entry name" value="heat shock 70 kDa protein-like"/>
    <property type="match status" value="1"/>
</dbReference>
<dbReference type="Gene3D" id="3.90.640.10">
    <property type="entry name" value="Actin, Chain A, domain 4"/>
    <property type="match status" value="1"/>
</dbReference>
<dbReference type="InterPro" id="IPR013126">
    <property type="entry name" value="Hsp_70_fam"/>
</dbReference>
<keyword evidence="2 3" id="KW-0067">ATP-binding</keyword>
<dbReference type="PRINTS" id="PR00301">
    <property type="entry name" value="HEATSHOCK70"/>
</dbReference>
<dbReference type="InterPro" id="IPR018181">
    <property type="entry name" value="Heat_shock_70_CS"/>
</dbReference>
<evidence type="ECO:0000256" key="3">
    <source>
        <dbReference type="RuleBase" id="RU003322"/>
    </source>
</evidence>
<gene>
    <name evidence="5" type="ORF">GSI_09589</name>
</gene>
<dbReference type="Pfam" id="PF00012">
    <property type="entry name" value="HSP70"/>
    <property type="match status" value="1"/>
</dbReference>
<dbReference type="Gene3D" id="3.30.30.30">
    <property type="match status" value="1"/>
</dbReference>
<dbReference type="Proteomes" id="UP000230002">
    <property type="component" value="Unassembled WGS sequence"/>
</dbReference>
<evidence type="ECO:0000313" key="6">
    <source>
        <dbReference type="Proteomes" id="UP000230002"/>
    </source>
</evidence>
<keyword evidence="6" id="KW-1185">Reference proteome</keyword>
<comment type="similarity">
    <text evidence="3">Belongs to the heat shock protein 70 family.</text>
</comment>
<protein>
    <submittedName>
        <fullName evidence="5">Transporter</fullName>
    </submittedName>
</protein>
<dbReference type="Gene3D" id="2.60.34.10">
    <property type="entry name" value="Substrate Binding Domain Of DNAk, Chain A, domain 1"/>
    <property type="match status" value="1"/>
</dbReference>